<dbReference type="PROSITE" id="PS00137">
    <property type="entry name" value="SUBTILASE_HIS"/>
    <property type="match status" value="1"/>
</dbReference>
<accession>A0A174CBE8</accession>
<evidence type="ECO:0000259" key="8">
    <source>
        <dbReference type="Pfam" id="PF00082"/>
    </source>
</evidence>
<dbReference type="PROSITE" id="PS00138">
    <property type="entry name" value="SUBTILASE_SER"/>
    <property type="match status" value="1"/>
</dbReference>
<reference evidence="9 10" key="1">
    <citation type="submission" date="2015-09" db="EMBL/GenBank/DDBJ databases">
        <authorList>
            <consortium name="Pathogen Informatics"/>
        </authorList>
    </citation>
    <scope>NUCLEOTIDE SEQUENCE [LARGE SCALE GENOMIC DNA]</scope>
    <source>
        <strain evidence="9 10">2789STDY5834876</strain>
    </source>
</reference>
<dbReference type="Pfam" id="PF00082">
    <property type="entry name" value="Peptidase_S8"/>
    <property type="match status" value="1"/>
</dbReference>
<dbReference type="Gene3D" id="3.40.50.200">
    <property type="entry name" value="Peptidase S8/S53 domain"/>
    <property type="match status" value="1"/>
</dbReference>
<keyword evidence="3 6" id="KW-0378">Hydrolase</keyword>
<dbReference type="PANTHER" id="PTHR43806:SF65">
    <property type="entry name" value="SERINE PROTEASE APRX"/>
    <property type="match status" value="1"/>
</dbReference>
<keyword evidence="2 6" id="KW-0645">Protease</keyword>
<evidence type="ECO:0000256" key="6">
    <source>
        <dbReference type="PROSITE-ProRule" id="PRU01240"/>
    </source>
</evidence>
<comment type="similarity">
    <text evidence="1 6 7">Belongs to the peptidase S8 family.</text>
</comment>
<dbReference type="InterPro" id="IPR023827">
    <property type="entry name" value="Peptidase_S8_Asp-AS"/>
</dbReference>
<dbReference type="InterPro" id="IPR050131">
    <property type="entry name" value="Peptidase_S8_subtilisin-like"/>
</dbReference>
<dbReference type="InterPro" id="IPR015500">
    <property type="entry name" value="Peptidase_S8_subtilisin-rel"/>
</dbReference>
<organism evidence="9 10">
    <name type="scientific">Faecalicatena contorta</name>
    <dbReference type="NCBI Taxonomy" id="39482"/>
    <lineage>
        <taxon>Bacteria</taxon>
        <taxon>Bacillati</taxon>
        <taxon>Bacillota</taxon>
        <taxon>Clostridia</taxon>
        <taxon>Lachnospirales</taxon>
        <taxon>Lachnospiraceae</taxon>
        <taxon>Faecalicatena</taxon>
    </lineage>
</organism>
<dbReference type="GO" id="GO:0004252">
    <property type="term" value="F:serine-type endopeptidase activity"/>
    <property type="evidence" value="ECO:0007669"/>
    <property type="project" value="UniProtKB-UniRule"/>
</dbReference>
<dbReference type="CDD" id="cd07487">
    <property type="entry name" value="Peptidases_S8_1"/>
    <property type="match status" value="1"/>
</dbReference>
<dbReference type="EC" id="3.4.21.-" evidence="9"/>
<dbReference type="PRINTS" id="PR00723">
    <property type="entry name" value="SUBTILISIN"/>
</dbReference>
<protein>
    <submittedName>
        <fullName evidence="9">Serine protease AprX</fullName>
        <ecNumber evidence="9">3.4.21.-</ecNumber>
    </submittedName>
</protein>
<evidence type="ECO:0000256" key="1">
    <source>
        <dbReference type="ARBA" id="ARBA00011073"/>
    </source>
</evidence>
<name>A0A174CBE8_9FIRM</name>
<feature type="active site" description="Charge relay system" evidence="5 6">
    <location>
        <position position="61"/>
    </location>
</feature>
<feature type="active site" description="Charge relay system" evidence="5 6">
    <location>
        <position position="279"/>
    </location>
</feature>
<dbReference type="STRING" id="39482.ERS852491_01300"/>
<feature type="domain" description="Peptidase S8/S53" evidence="8">
    <location>
        <begin position="52"/>
        <end position="323"/>
    </location>
</feature>
<dbReference type="SUPFAM" id="SSF52743">
    <property type="entry name" value="Subtilisin-like"/>
    <property type="match status" value="1"/>
</dbReference>
<evidence type="ECO:0000256" key="5">
    <source>
        <dbReference type="PIRSR" id="PIRSR615500-1"/>
    </source>
</evidence>
<dbReference type="InterPro" id="IPR036852">
    <property type="entry name" value="Peptidase_S8/S53_dom_sf"/>
</dbReference>
<dbReference type="GO" id="GO:0006508">
    <property type="term" value="P:proteolysis"/>
    <property type="evidence" value="ECO:0007669"/>
    <property type="project" value="UniProtKB-KW"/>
</dbReference>
<dbReference type="PROSITE" id="PS00136">
    <property type="entry name" value="SUBTILASE_ASP"/>
    <property type="match status" value="1"/>
</dbReference>
<evidence type="ECO:0000256" key="2">
    <source>
        <dbReference type="ARBA" id="ARBA00022670"/>
    </source>
</evidence>
<evidence type="ECO:0000256" key="3">
    <source>
        <dbReference type="ARBA" id="ARBA00022801"/>
    </source>
</evidence>
<dbReference type="Proteomes" id="UP000095544">
    <property type="component" value="Unassembled WGS sequence"/>
</dbReference>
<keyword evidence="4 6" id="KW-0720">Serine protease</keyword>
<gene>
    <name evidence="9" type="primary">aprX</name>
    <name evidence="9" type="ORF">ERS852491_01300</name>
</gene>
<evidence type="ECO:0000256" key="4">
    <source>
        <dbReference type="ARBA" id="ARBA00022825"/>
    </source>
</evidence>
<sequence length="333" mass="36284">MRRRRLVNRRGVELVDRDNISEYHIKKGVFMKWVKQTVGYWCPDIITNKYLGQGVRAAVLDTGITLHPDFDRRIIGFRDFVNHKDKIYDDGKHGTHVSGILAGSGRLSSGVYAGMAPRAEILVGKVLDHTGNGSVEDVLEGIDWLLMIHKRVKLRIVNISVGTQPGVERAQEQRLVDAVEALWDEGLVVVVSAGNYGPGAGTVAVPGTSRKVITVGAVGEKRSIVAGRGGREWNYSGNGPTDACVIKPDLLAPGTNILSCNGDYTNRWQKPYVTKSGTSMATPVVSGAIACMLSKFPDITNVEVKLKLRESCVRNECSAQGWGMLNVGKLLTM</sequence>
<dbReference type="InterPro" id="IPR022398">
    <property type="entry name" value="Peptidase_S8_His-AS"/>
</dbReference>
<proteinExistence type="inferred from homology"/>
<dbReference type="InterPro" id="IPR000209">
    <property type="entry name" value="Peptidase_S8/S53_dom"/>
</dbReference>
<evidence type="ECO:0000313" key="10">
    <source>
        <dbReference type="Proteomes" id="UP000095544"/>
    </source>
</evidence>
<dbReference type="InterPro" id="IPR023828">
    <property type="entry name" value="Peptidase_S8_Ser-AS"/>
</dbReference>
<dbReference type="PROSITE" id="PS51892">
    <property type="entry name" value="SUBTILASE"/>
    <property type="match status" value="1"/>
</dbReference>
<evidence type="ECO:0000313" key="9">
    <source>
        <dbReference type="EMBL" id="CUO10881.1"/>
    </source>
</evidence>
<dbReference type="PANTHER" id="PTHR43806">
    <property type="entry name" value="PEPTIDASE S8"/>
    <property type="match status" value="1"/>
</dbReference>
<evidence type="ECO:0000256" key="7">
    <source>
        <dbReference type="RuleBase" id="RU003355"/>
    </source>
</evidence>
<feature type="active site" description="Charge relay system" evidence="5 6">
    <location>
        <position position="93"/>
    </location>
</feature>
<dbReference type="EMBL" id="CYZU01000009">
    <property type="protein sequence ID" value="CUO10881.1"/>
    <property type="molecule type" value="Genomic_DNA"/>
</dbReference>
<dbReference type="AlphaFoldDB" id="A0A174CBE8"/>